<dbReference type="Pfam" id="PF02798">
    <property type="entry name" value="GST_N"/>
    <property type="match status" value="1"/>
</dbReference>
<evidence type="ECO:0000256" key="3">
    <source>
        <dbReference type="ARBA" id="ARBA00047960"/>
    </source>
</evidence>
<dbReference type="PROSITE" id="PS50405">
    <property type="entry name" value="GST_CTER"/>
    <property type="match status" value="1"/>
</dbReference>
<dbReference type="Gene3D" id="1.20.1050.10">
    <property type="match status" value="1"/>
</dbReference>
<dbReference type="CDD" id="cd03058">
    <property type="entry name" value="GST_N_Tau"/>
    <property type="match status" value="1"/>
</dbReference>
<dbReference type="FunFam" id="1.20.1050.10:FF:000018">
    <property type="entry name" value="Glutathione S-transferase U20"/>
    <property type="match status" value="1"/>
</dbReference>
<evidence type="ECO:0000313" key="8">
    <source>
        <dbReference type="Proteomes" id="UP000241394"/>
    </source>
</evidence>
<name>A0A2R6RJ93_ACTCC</name>
<sequence length="220" mass="24946">MSTGDVVVLDFWVSPFCLRVKMALAEKGVAYETQEEDLFGGKSELLVKSNPIYQKVPVLLHGGKAVCESTNILSYIDETWPSPPLLPPCTYGRAQARFWADFIDKKVFEEGNALWRTKGEEQEAAKKIFIETLKQLEGALGDNDYFGGATFGFVDIMLVSLTFWFCAYEKFGTFNLGDHCPKLSSWIKKCMERESVSTLLPDPEKVHEFVIMVRKMRGFE</sequence>
<reference evidence="8" key="2">
    <citation type="journal article" date="2018" name="BMC Genomics">
        <title>A manually annotated Actinidia chinensis var. chinensis (kiwifruit) genome highlights the challenges associated with draft genomes and gene prediction in plants.</title>
        <authorList>
            <person name="Pilkington S.M."/>
            <person name="Crowhurst R."/>
            <person name="Hilario E."/>
            <person name="Nardozza S."/>
            <person name="Fraser L."/>
            <person name="Peng Y."/>
            <person name="Gunaseelan K."/>
            <person name="Simpson R."/>
            <person name="Tahir J."/>
            <person name="Deroles S.C."/>
            <person name="Templeton K."/>
            <person name="Luo Z."/>
            <person name="Davy M."/>
            <person name="Cheng C."/>
            <person name="McNeilage M."/>
            <person name="Scaglione D."/>
            <person name="Liu Y."/>
            <person name="Zhang Q."/>
            <person name="Datson P."/>
            <person name="De Silva N."/>
            <person name="Gardiner S.E."/>
            <person name="Bassett H."/>
            <person name="Chagne D."/>
            <person name="McCallum J."/>
            <person name="Dzierzon H."/>
            <person name="Deng C."/>
            <person name="Wang Y.Y."/>
            <person name="Barron L."/>
            <person name="Manako K."/>
            <person name="Bowen J."/>
            <person name="Foster T.M."/>
            <person name="Erridge Z.A."/>
            <person name="Tiffin H."/>
            <person name="Waite C.N."/>
            <person name="Davies K.M."/>
            <person name="Grierson E.P."/>
            <person name="Laing W.A."/>
            <person name="Kirk R."/>
            <person name="Chen X."/>
            <person name="Wood M."/>
            <person name="Montefiori M."/>
            <person name="Brummell D.A."/>
            <person name="Schwinn K.E."/>
            <person name="Catanach A."/>
            <person name="Fullerton C."/>
            <person name="Li D."/>
            <person name="Meiyalaghan S."/>
            <person name="Nieuwenhuizen N."/>
            <person name="Read N."/>
            <person name="Prakash R."/>
            <person name="Hunter D."/>
            <person name="Zhang H."/>
            <person name="McKenzie M."/>
            <person name="Knabel M."/>
            <person name="Harris A."/>
            <person name="Allan A.C."/>
            <person name="Gleave A."/>
            <person name="Chen A."/>
            <person name="Janssen B.J."/>
            <person name="Plunkett B."/>
            <person name="Ampomah-Dwamena C."/>
            <person name="Voogd C."/>
            <person name="Leif D."/>
            <person name="Lafferty D."/>
            <person name="Souleyre E.J.F."/>
            <person name="Varkonyi-Gasic E."/>
            <person name="Gambi F."/>
            <person name="Hanley J."/>
            <person name="Yao J.L."/>
            <person name="Cheung J."/>
            <person name="David K.M."/>
            <person name="Warren B."/>
            <person name="Marsh K."/>
            <person name="Snowden K.C."/>
            <person name="Lin-Wang K."/>
            <person name="Brian L."/>
            <person name="Martinez-Sanchez M."/>
            <person name="Wang M."/>
            <person name="Ileperuma N."/>
            <person name="Macnee N."/>
            <person name="Campin R."/>
            <person name="McAtee P."/>
            <person name="Drummond R.S.M."/>
            <person name="Espley R.V."/>
            <person name="Ireland H.S."/>
            <person name="Wu R."/>
            <person name="Atkinson R.G."/>
            <person name="Karunairetnam S."/>
            <person name="Bulley S."/>
            <person name="Chunkath S."/>
            <person name="Hanley Z."/>
            <person name="Storey R."/>
            <person name="Thrimawithana A.H."/>
            <person name="Thomson S."/>
            <person name="David C."/>
            <person name="Testolin R."/>
            <person name="Huang H."/>
            <person name="Hellens R.P."/>
            <person name="Schaffer R.J."/>
        </authorList>
    </citation>
    <scope>NUCLEOTIDE SEQUENCE [LARGE SCALE GENOMIC DNA]</scope>
    <source>
        <strain evidence="8">cv. Red5</strain>
    </source>
</reference>
<evidence type="ECO:0000259" key="6">
    <source>
        <dbReference type="PROSITE" id="PS50405"/>
    </source>
</evidence>
<dbReference type="InterPro" id="IPR004045">
    <property type="entry name" value="Glutathione_S-Trfase_N"/>
</dbReference>
<dbReference type="GO" id="GO:0004364">
    <property type="term" value="F:glutathione transferase activity"/>
    <property type="evidence" value="ECO:0007669"/>
    <property type="project" value="UniProtKB-EC"/>
</dbReference>
<evidence type="ECO:0000256" key="2">
    <source>
        <dbReference type="ARBA" id="ARBA00022679"/>
    </source>
</evidence>
<dbReference type="SUPFAM" id="SSF52833">
    <property type="entry name" value="Thioredoxin-like"/>
    <property type="match status" value="1"/>
</dbReference>
<dbReference type="PROSITE" id="PS50404">
    <property type="entry name" value="GST_NTER"/>
    <property type="match status" value="1"/>
</dbReference>
<evidence type="ECO:0000259" key="5">
    <source>
        <dbReference type="PROSITE" id="PS50404"/>
    </source>
</evidence>
<reference evidence="7 8" key="1">
    <citation type="submission" date="2017-07" db="EMBL/GenBank/DDBJ databases">
        <title>An improved, manually edited Actinidia chinensis var. chinensis (kiwifruit) genome highlights the challenges associated with draft genomes and gene prediction in plants.</title>
        <authorList>
            <person name="Pilkington S."/>
            <person name="Crowhurst R."/>
            <person name="Hilario E."/>
            <person name="Nardozza S."/>
            <person name="Fraser L."/>
            <person name="Peng Y."/>
            <person name="Gunaseelan K."/>
            <person name="Simpson R."/>
            <person name="Tahir J."/>
            <person name="Deroles S."/>
            <person name="Templeton K."/>
            <person name="Luo Z."/>
            <person name="Davy M."/>
            <person name="Cheng C."/>
            <person name="Mcneilage M."/>
            <person name="Scaglione D."/>
            <person name="Liu Y."/>
            <person name="Zhang Q."/>
            <person name="Datson P."/>
            <person name="De Silva N."/>
            <person name="Gardiner S."/>
            <person name="Bassett H."/>
            <person name="Chagne D."/>
            <person name="Mccallum J."/>
            <person name="Dzierzon H."/>
            <person name="Deng C."/>
            <person name="Wang Y.-Y."/>
            <person name="Barron N."/>
            <person name="Manako K."/>
            <person name="Bowen J."/>
            <person name="Foster T."/>
            <person name="Erridge Z."/>
            <person name="Tiffin H."/>
            <person name="Waite C."/>
            <person name="Davies K."/>
            <person name="Grierson E."/>
            <person name="Laing W."/>
            <person name="Kirk R."/>
            <person name="Chen X."/>
            <person name="Wood M."/>
            <person name="Montefiori M."/>
            <person name="Brummell D."/>
            <person name="Schwinn K."/>
            <person name="Catanach A."/>
            <person name="Fullerton C."/>
            <person name="Li D."/>
            <person name="Meiyalaghan S."/>
            <person name="Nieuwenhuizen N."/>
            <person name="Read N."/>
            <person name="Prakash R."/>
            <person name="Hunter D."/>
            <person name="Zhang H."/>
            <person name="Mckenzie M."/>
            <person name="Knabel M."/>
            <person name="Harris A."/>
            <person name="Allan A."/>
            <person name="Chen A."/>
            <person name="Janssen B."/>
            <person name="Plunkett B."/>
            <person name="Dwamena C."/>
            <person name="Voogd C."/>
            <person name="Leif D."/>
            <person name="Lafferty D."/>
            <person name="Souleyre E."/>
            <person name="Varkonyi-Gasic E."/>
            <person name="Gambi F."/>
            <person name="Hanley J."/>
            <person name="Yao J.-L."/>
            <person name="Cheung J."/>
            <person name="David K."/>
            <person name="Warren B."/>
            <person name="Marsh K."/>
            <person name="Snowden K."/>
            <person name="Lin-Wang K."/>
            <person name="Brian L."/>
            <person name="Martinez-Sanchez M."/>
            <person name="Wang M."/>
            <person name="Ileperuma N."/>
            <person name="Macnee N."/>
            <person name="Campin R."/>
            <person name="Mcatee P."/>
            <person name="Drummond R."/>
            <person name="Espley R."/>
            <person name="Ireland H."/>
            <person name="Wu R."/>
            <person name="Atkinson R."/>
            <person name="Karunairetnam S."/>
            <person name="Bulley S."/>
            <person name="Chunkath S."/>
            <person name="Hanley Z."/>
            <person name="Storey R."/>
            <person name="Thrimawithana A."/>
            <person name="Thomson S."/>
            <person name="David C."/>
            <person name="Testolin R."/>
        </authorList>
    </citation>
    <scope>NUCLEOTIDE SEQUENCE [LARGE SCALE GENOMIC DNA]</scope>
    <source>
        <strain evidence="8">cv. Red5</strain>
        <tissue evidence="7">Young leaf</tissue>
    </source>
</reference>
<comment type="similarity">
    <text evidence="4">Belongs to the GST superfamily.</text>
</comment>
<dbReference type="InterPro" id="IPR045073">
    <property type="entry name" value="Omega/Tau-like"/>
</dbReference>
<feature type="domain" description="GST N-terminal" evidence="5">
    <location>
        <begin position="4"/>
        <end position="84"/>
    </location>
</feature>
<dbReference type="Pfam" id="PF00043">
    <property type="entry name" value="GST_C"/>
    <property type="match status" value="1"/>
</dbReference>
<dbReference type="GO" id="GO:0005737">
    <property type="term" value="C:cytoplasm"/>
    <property type="evidence" value="ECO:0007669"/>
    <property type="project" value="TreeGrafter"/>
</dbReference>
<dbReference type="InterPro" id="IPR040079">
    <property type="entry name" value="Glutathione_S-Trfase"/>
</dbReference>
<dbReference type="InterPro" id="IPR045074">
    <property type="entry name" value="GST_C_Tau"/>
</dbReference>
<gene>
    <name evidence="7" type="ORF">CEY00_Acc05336</name>
</gene>
<dbReference type="Proteomes" id="UP000241394">
    <property type="component" value="Chromosome LG5"/>
</dbReference>
<organism evidence="7 8">
    <name type="scientific">Actinidia chinensis var. chinensis</name>
    <name type="common">Chinese soft-hair kiwi</name>
    <dbReference type="NCBI Taxonomy" id="1590841"/>
    <lineage>
        <taxon>Eukaryota</taxon>
        <taxon>Viridiplantae</taxon>
        <taxon>Streptophyta</taxon>
        <taxon>Embryophyta</taxon>
        <taxon>Tracheophyta</taxon>
        <taxon>Spermatophyta</taxon>
        <taxon>Magnoliopsida</taxon>
        <taxon>eudicotyledons</taxon>
        <taxon>Gunneridae</taxon>
        <taxon>Pentapetalae</taxon>
        <taxon>asterids</taxon>
        <taxon>Ericales</taxon>
        <taxon>Actinidiaceae</taxon>
        <taxon>Actinidia</taxon>
    </lineage>
</organism>
<dbReference type="SUPFAM" id="SSF47616">
    <property type="entry name" value="GST C-terminal domain-like"/>
    <property type="match status" value="1"/>
</dbReference>
<comment type="caution">
    <text evidence="7">The sequence shown here is derived from an EMBL/GenBank/DDBJ whole genome shotgun (WGS) entry which is preliminary data.</text>
</comment>
<keyword evidence="8" id="KW-1185">Reference proteome</keyword>
<comment type="catalytic activity">
    <reaction evidence="3">
        <text>RX + glutathione = an S-substituted glutathione + a halide anion + H(+)</text>
        <dbReference type="Rhea" id="RHEA:16437"/>
        <dbReference type="ChEBI" id="CHEBI:15378"/>
        <dbReference type="ChEBI" id="CHEBI:16042"/>
        <dbReference type="ChEBI" id="CHEBI:17792"/>
        <dbReference type="ChEBI" id="CHEBI:57925"/>
        <dbReference type="ChEBI" id="CHEBI:90779"/>
        <dbReference type="EC" id="2.5.1.18"/>
    </reaction>
</comment>
<dbReference type="CDD" id="cd03185">
    <property type="entry name" value="GST_C_Tau"/>
    <property type="match status" value="1"/>
</dbReference>
<dbReference type="GO" id="GO:0006749">
    <property type="term" value="P:glutathione metabolic process"/>
    <property type="evidence" value="ECO:0007669"/>
    <property type="project" value="InterPro"/>
</dbReference>
<accession>A0A2R6RJ93</accession>
<dbReference type="OrthoDB" id="202840at2759"/>
<dbReference type="STRING" id="1590841.A0A2R6RJ93"/>
<proteinExistence type="inferred from homology"/>
<dbReference type="OMA" id="LRKMHGI"/>
<keyword evidence="2 7" id="KW-0808">Transferase</keyword>
<dbReference type="FunFam" id="3.40.30.10:FF:000014">
    <property type="entry name" value="Tau class glutathione S-transferase"/>
    <property type="match status" value="1"/>
</dbReference>
<protein>
    <recommendedName>
        <fullName evidence="1">glutathione transferase</fullName>
        <ecNumber evidence="1">2.5.1.18</ecNumber>
    </recommendedName>
</protein>
<dbReference type="SFLD" id="SFLDS00019">
    <property type="entry name" value="Glutathione_Transferase_(cytos"/>
    <property type="match status" value="1"/>
</dbReference>
<dbReference type="SFLD" id="SFLDG00358">
    <property type="entry name" value="Main_(cytGST)"/>
    <property type="match status" value="1"/>
</dbReference>
<dbReference type="InterPro" id="IPR004046">
    <property type="entry name" value="GST_C"/>
</dbReference>
<dbReference type="InterPro" id="IPR036249">
    <property type="entry name" value="Thioredoxin-like_sf"/>
</dbReference>
<dbReference type="Gene3D" id="3.40.30.10">
    <property type="entry name" value="Glutaredoxin"/>
    <property type="match status" value="1"/>
</dbReference>
<dbReference type="InParanoid" id="A0A2R6RJ93"/>
<dbReference type="EC" id="2.5.1.18" evidence="1"/>
<dbReference type="Gramene" id="PSS30084">
    <property type="protein sequence ID" value="PSS30084"/>
    <property type="gene ID" value="CEY00_Acc05336"/>
</dbReference>
<dbReference type="EMBL" id="NKQK01000005">
    <property type="protein sequence ID" value="PSS30084.1"/>
    <property type="molecule type" value="Genomic_DNA"/>
</dbReference>
<dbReference type="SFLD" id="SFLDG01152">
    <property type="entry name" value="Main.3:_Omega-_and_Tau-like"/>
    <property type="match status" value="1"/>
</dbReference>
<evidence type="ECO:0000256" key="4">
    <source>
        <dbReference type="RuleBase" id="RU003494"/>
    </source>
</evidence>
<evidence type="ECO:0000313" key="7">
    <source>
        <dbReference type="EMBL" id="PSS30084.1"/>
    </source>
</evidence>
<dbReference type="AlphaFoldDB" id="A0A2R6RJ93"/>
<dbReference type="PANTHER" id="PTHR11260:SF547">
    <property type="entry name" value="GLUTATHIONE S-TRANSFERASE"/>
    <property type="match status" value="1"/>
</dbReference>
<evidence type="ECO:0000256" key="1">
    <source>
        <dbReference type="ARBA" id="ARBA00012452"/>
    </source>
</evidence>
<dbReference type="InterPro" id="IPR036282">
    <property type="entry name" value="Glutathione-S-Trfase_C_sf"/>
</dbReference>
<feature type="domain" description="GST C-terminal" evidence="6">
    <location>
        <begin position="89"/>
        <end position="219"/>
    </location>
</feature>
<dbReference type="InterPro" id="IPR010987">
    <property type="entry name" value="Glutathione-S-Trfase_C-like"/>
</dbReference>
<dbReference type="PANTHER" id="PTHR11260">
    <property type="entry name" value="GLUTATHIONE S-TRANSFERASE, GST, SUPERFAMILY, GST DOMAIN CONTAINING"/>
    <property type="match status" value="1"/>
</dbReference>